<organism evidence="1 2">
    <name type="scientific">Solobacterium moorei F0204</name>
    <dbReference type="NCBI Taxonomy" id="706433"/>
    <lineage>
        <taxon>Bacteria</taxon>
        <taxon>Bacillati</taxon>
        <taxon>Bacillota</taxon>
        <taxon>Erysipelotrichia</taxon>
        <taxon>Erysipelotrichales</taxon>
        <taxon>Erysipelotrichaceae</taxon>
        <taxon>Solobacterium</taxon>
    </lineage>
</organism>
<comment type="caution">
    <text evidence="1">The sequence shown here is derived from an EMBL/GenBank/DDBJ whole genome shotgun (WGS) entry which is preliminary data.</text>
</comment>
<dbReference type="Proteomes" id="UP000004097">
    <property type="component" value="Unassembled WGS sequence"/>
</dbReference>
<evidence type="ECO:0000313" key="1">
    <source>
        <dbReference type="EMBL" id="EFW25424.1"/>
    </source>
</evidence>
<keyword evidence="2" id="KW-1185">Reference proteome</keyword>
<dbReference type="EMBL" id="AECQ01000003">
    <property type="protein sequence ID" value="EFW25424.1"/>
    <property type="molecule type" value="Genomic_DNA"/>
</dbReference>
<name>E7MKZ9_9FIRM</name>
<reference evidence="1 2" key="1">
    <citation type="submission" date="2010-08" db="EMBL/GenBank/DDBJ databases">
        <authorList>
            <person name="Weinstock G."/>
            <person name="Sodergren E."/>
            <person name="Clifton S."/>
            <person name="Fulton L."/>
            <person name="Fulton B."/>
            <person name="Courtney L."/>
            <person name="Fronick C."/>
            <person name="Harrison M."/>
            <person name="Strong C."/>
            <person name="Farmer C."/>
            <person name="Delahaunty K."/>
            <person name="Markovic C."/>
            <person name="Hall O."/>
            <person name="Minx P."/>
            <person name="Tomlinson C."/>
            <person name="Mitreva M."/>
            <person name="Hou S."/>
            <person name="Chen J."/>
            <person name="Wollam A."/>
            <person name="Pepin K.H."/>
            <person name="Johnson M."/>
            <person name="Bhonagiri V."/>
            <person name="Zhang X."/>
            <person name="Suruliraj S."/>
            <person name="Warren W."/>
            <person name="Chinwalla A."/>
            <person name="Mardis E.R."/>
            <person name="Wilson R.K."/>
        </authorList>
    </citation>
    <scope>NUCLEOTIDE SEQUENCE [LARGE SCALE GENOMIC DNA]</scope>
    <source>
        <strain evidence="1 2">F0204</strain>
    </source>
</reference>
<dbReference type="HOGENOM" id="CLU_2920343_0_0_9"/>
<accession>E7MKZ9</accession>
<dbReference type="STRING" id="706433.HMPREF9430_00195"/>
<evidence type="ECO:0000313" key="2">
    <source>
        <dbReference type="Proteomes" id="UP000004097"/>
    </source>
</evidence>
<protein>
    <submittedName>
        <fullName evidence="1">Uncharacterized protein</fullName>
    </submittedName>
</protein>
<dbReference type="AlphaFoldDB" id="E7MKZ9"/>
<gene>
    <name evidence="1" type="ORF">HMPREF9430_00195</name>
</gene>
<sequence length="61" mass="7100">MDREIVIELQQVIRKVSDAANSTVCVNDKAELESILSDLFKVETRLSVYQKYTQNRKGNRR</sequence>
<proteinExistence type="predicted"/>